<name>A0ABD0LH42_9CAEN</name>
<organism evidence="2 3">
    <name type="scientific">Batillaria attramentaria</name>
    <dbReference type="NCBI Taxonomy" id="370345"/>
    <lineage>
        <taxon>Eukaryota</taxon>
        <taxon>Metazoa</taxon>
        <taxon>Spiralia</taxon>
        <taxon>Lophotrochozoa</taxon>
        <taxon>Mollusca</taxon>
        <taxon>Gastropoda</taxon>
        <taxon>Caenogastropoda</taxon>
        <taxon>Sorbeoconcha</taxon>
        <taxon>Cerithioidea</taxon>
        <taxon>Batillariidae</taxon>
        <taxon>Batillaria</taxon>
    </lineage>
</organism>
<reference evidence="2 3" key="1">
    <citation type="journal article" date="2023" name="Sci. Data">
        <title>Genome assembly of the Korean intertidal mud-creeper Batillaria attramentaria.</title>
        <authorList>
            <person name="Patra A.K."/>
            <person name="Ho P.T."/>
            <person name="Jun S."/>
            <person name="Lee S.J."/>
            <person name="Kim Y."/>
            <person name="Won Y.J."/>
        </authorList>
    </citation>
    <scope>NUCLEOTIDE SEQUENCE [LARGE SCALE GENOMIC DNA]</scope>
    <source>
        <strain evidence="2">Wonlab-2016</strain>
    </source>
</reference>
<proteinExistence type="predicted"/>
<sequence>MTHATLSLEHLPHSIPPMKRCVRQTVLVLACSLPHVFSWHFPIPPESAVMSPASTHKQILSTALRSKRFLGTSGRGEKLSPHSATVLCQTGPTSSCGDGHA</sequence>
<evidence type="ECO:0000313" key="3">
    <source>
        <dbReference type="Proteomes" id="UP001519460"/>
    </source>
</evidence>
<evidence type="ECO:0000313" key="2">
    <source>
        <dbReference type="EMBL" id="KAK7498728.1"/>
    </source>
</evidence>
<protein>
    <submittedName>
        <fullName evidence="2">Uncharacterized protein</fullName>
    </submittedName>
</protein>
<feature type="compositionally biased region" description="Polar residues" evidence="1">
    <location>
        <begin position="82"/>
        <end position="101"/>
    </location>
</feature>
<keyword evidence="3" id="KW-1185">Reference proteome</keyword>
<gene>
    <name evidence="2" type="ORF">BaRGS_00010105</name>
</gene>
<comment type="caution">
    <text evidence="2">The sequence shown here is derived from an EMBL/GenBank/DDBJ whole genome shotgun (WGS) entry which is preliminary data.</text>
</comment>
<dbReference type="EMBL" id="JACVVK020000049">
    <property type="protein sequence ID" value="KAK7498728.1"/>
    <property type="molecule type" value="Genomic_DNA"/>
</dbReference>
<dbReference type="AlphaFoldDB" id="A0ABD0LH42"/>
<accession>A0ABD0LH42</accession>
<evidence type="ECO:0000256" key="1">
    <source>
        <dbReference type="SAM" id="MobiDB-lite"/>
    </source>
</evidence>
<dbReference type="Proteomes" id="UP001519460">
    <property type="component" value="Unassembled WGS sequence"/>
</dbReference>
<feature type="region of interest" description="Disordered" evidence="1">
    <location>
        <begin position="71"/>
        <end position="101"/>
    </location>
</feature>